<dbReference type="InterPro" id="IPR002673">
    <property type="entry name" value="Ribosomal_eL29"/>
</dbReference>
<comment type="subcellular location">
    <subcellularLocation>
        <location evidence="1">Cytoplasm</location>
    </subcellularLocation>
</comment>
<dbReference type="OMA" id="QGKPKAQ"/>
<comment type="subunit">
    <text evidence="3">Component of the large ribosomal subunit.</text>
</comment>
<accession>A0A2R8MR86</accession>
<dbReference type="GeneTree" id="ENSGT00390000007084"/>
<comment type="function">
    <text evidence="10">Component of the large ribosomal subunit. The ribosome is a large ribonucleoprotein complex responsible for the synthesis of proteins in the cell.</text>
</comment>
<gene>
    <name evidence="14" type="primary">LOC108590961</name>
</gene>
<keyword evidence="4" id="KW-0488">Methylation</keyword>
<name>A0A2R8MR86_CALJA</name>
<protein>
    <recommendedName>
        <fullName evidence="11">Large ribosomal subunit protein eL29</fullName>
    </recommendedName>
    <alternativeName>
        <fullName evidence="12">60S ribosomal protein L29</fullName>
    </alternativeName>
</protein>
<evidence type="ECO:0000256" key="12">
    <source>
        <dbReference type="ARBA" id="ARBA00035328"/>
    </source>
</evidence>
<comment type="similarity">
    <text evidence="2">Belongs to the eukaryotic ribosomal protein eL29 family.</text>
</comment>
<keyword evidence="15" id="KW-1185">Reference proteome</keyword>
<evidence type="ECO:0000256" key="2">
    <source>
        <dbReference type="ARBA" id="ARBA00010247"/>
    </source>
</evidence>
<evidence type="ECO:0000256" key="3">
    <source>
        <dbReference type="ARBA" id="ARBA00011133"/>
    </source>
</evidence>
<dbReference type="AlphaFoldDB" id="A0A2R8MR86"/>
<dbReference type="FunCoup" id="A0A2R8MR86">
    <property type="interactions" value="814"/>
</dbReference>
<dbReference type="Proteomes" id="UP000008225">
    <property type="component" value="Chromosome 3"/>
</dbReference>
<evidence type="ECO:0000256" key="5">
    <source>
        <dbReference type="ARBA" id="ARBA00022490"/>
    </source>
</evidence>
<evidence type="ECO:0000256" key="8">
    <source>
        <dbReference type="ARBA" id="ARBA00022990"/>
    </source>
</evidence>
<evidence type="ECO:0000256" key="1">
    <source>
        <dbReference type="ARBA" id="ARBA00004496"/>
    </source>
</evidence>
<keyword evidence="6" id="KW-0597">Phosphoprotein</keyword>
<keyword evidence="5" id="KW-0963">Cytoplasm</keyword>
<dbReference type="STRING" id="9483.ENSCJAP00000053472"/>
<sequence>MKSFFFFSDSHYVTQARSWLTATSTSGFKRFSCLSLPSSWNYRSFGNRGLGADMAKSKNHTTHNQSRKWHRNGIKKLRSQRYESLKGVDPKFLRNMRFAKKHNKKGLKKMQANNAKAMSARAEAIKALVKPKEVKPKIPKGVSRKLDRLAYIAHPKLGKRARARIAKGLRLCRPKVKVKAKAKDQTKAQASAPVSVPAQALKGAQAPTKASE</sequence>
<dbReference type="Ensembl" id="ENSCJAT00000079421.3">
    <property type="protein sequence ID" value="ENSCJAP00000053472.3"/>
    <property type="gene ID" value="ENSCJAG00000069887.1"/>
</dbReference>
<dbReference type="Bgee" id="ENSCJAG00000061820">
    <property type="expression patterns" value="Expressed in liver and 2 other cell types or tissues"/>
</dbReference>
<proteinExistence type="inferred from homology"/>
<dbReference type="GO" id="GO:0022625">
    <property type="term" value="C:cytosolic large ribosomal subunit"/>
    <property type="evidence" value="ECO:0007669"/>
    <property type="project" value="TreeGrafter"/>
</dbReference>
<feature type="region of interest" description="Disordered" evidence="13">
    <location>
        <begin position="180"/>
        <end position="212"/>
    </location>
</feature>
<dbReference type="Gene3D" id="6.10.140.1730">
    <property type="match status" value="1"/>
</dbReference>
<reference evidence="14" key="1">
    <citation type="submission" date="2009-03" db="EMBL/GenBank/DDBJ databases">
        <authorList>
            <person name="Warren W."/>
            <person name="Ye L."/>
            <person name="Minx P."/>
            <person name="Worley K."/>
            <person name="Gibbs R."/>
            <person name="Wilson R.K."/>
        </authorList>
    </citation>
    <scope>NUCLEOTIDE SEQUENCE [LARGE SCALE GENOMIC DNA]</scope>
</reference>
<evidence type="ECO:0000313" key="14">
    <source>
        <dbReference type="Ensembl" id="ENSCJAP00000053472.3"/>
    </source>
</evidence>
<keyword evidence="9" id="KW-0687">Ribonucleoprotein</keyword>
<keyword evidence="8" id="KW-0007">Acetylation</keyword>
<dbReference type="InParanoid" id="A0A2R8MR86"/>
<reference evidence="14" key="2">
    <citation type="submission" date="2025-08" db="UniProtKB">
        <authorList>
            <consortium name="Ensembl"/>
        </authorList>
    </citation>
    <scope>IDENTIFICATION</scope>
</reference>
<evidence type="ECO:0000256" key="9">
    <source>
        <dbReference type="ARBA" id="ARBA00023274"/>
    </source>
</evidence>
<keyword evidence="7" id="KW-0689">Ribosomal protein</keyword>
<evidence type="ECO:0000256" key="7">
    <source>
        <dbReference type="ARBA" id="ARBA00022980"/>
    </source>
</evidence>
<dbReference type="Pfam" id="PF01779">
    <property type="entry name" value="Ribosomal_L29e"/>
    <property type="match status" value="1"/>
</dbReference>
<dbReference type="GO" id="GO:0002181">
    <property type="term" value="P:cytoplasmic translation"/>
    <property type="evidence" value="ECO:0007669"/>
    <property type="project" value="TreeGrafter"/>
</dbReference>
<evidence type="ECO:0000256" key="11">
    <source>
        <dbReference type="ARBA" id="ARBA00035222"/>
    </source>
</evidence>
<dbReference type="GO" id="GO:0003735">
    <property type="term" value="F:structural constituent of ribosome"/>
    <property type="evidence" value="ECO:0007669"/>
    <property type="project" value="InterPro"/>
</dbReference>
<reference evidence="14" key="3">
    <citation type="submission" date="2025-09" db="UniProtKB">
        <authorList>
            <consortium name="Ensembl"/>
        </authorList>
    </citation>
    <scope>IDENTIFICATION</scope>
</reference>
<dbReference type="PANTHER" id="PTHR12884:SF18">
    <property type="entry name" value="60S RIBOSOMAL PROTEIN L29"/>
    <property type="match status" value="1"/>
</dbReference>
<evidence type="ECO:0000256" key="10">
    <source>
        <dbReference type="ARBA" id="ARBA00034092"/>
    </source>
</evidence>
<evidence type="ECO:0000256" key="4">
    <source>
        <dbReference type="ARBA" id="ARBA00022481"/>
    </source>
</evidence>
<evidence type="ECO:0000313" key="15">
    <source>
        <dbReference type="Proteomes" id="UP000008225"/>
    </source>
</evidence>
<dbReference type="PANTHER" id="PTHR12884">
    <property type="entry name" value="60S RIBOSOMAL PROTEIN L29"/>
    <property type="match status" value="1"/>
</dbReference>
<evidence type="ECO:0000256" key="13">
    <source>
        <dbReference type="SAM" id="MobiDB-lite"/>
    </source>
</evidence>
<evidence type="ECO:0000256" key="6">
    <source>
        <dbReference type="ARBA" id="ARBA00022553"/>
    </source>
</evidence>
<organism evidence="14 15">
    <name type="scientific">Callithrix jacchus</name>
    <name type="common">White-tufted-ear marmoset</name>
    <name type="synonym">Simia Jacchus</name>
    <dbReference type="NCBI Taxonomy" id="9483"/>
    <lineage>
        <taxon>Eukaryota</taxon>
        <taxon>Metazoa</taxon>
        <taxon>Chordata</taxon>
        <taxon>Craniata</taxon>
        <taxon>Vertebrata</taxon>
        <taxon>Euteleostomi</taxon>
        <taxon>Mammalia</taxon>
        <taxon>Eutheria</taxon>
        <taxon>Euarchontoglires</taxon>
        <taxon>Primates</taxon>
        <taxon>Haplorrhini</taxon>
        <taxon>Platyrrhini</taxon>
        <taxon>Cebidae</taxon>
        <taxon>Callitrichinae</taxon>
        <taxon>Callithrix</taxon>
        <taxon>Callithrix</taxon>
    </lineage>
</organism>